<proteinExistence type="predicted"/>
<reference evidence="2" key="1">
    <citation type="journal article" date="2013" name="Genome Announc.">
        <title>Draft genome sequence of Botrytis cinerea BcDW1, inoculum for noble rot of grape berries.</title>
        <authorList>
            <person name="Blanco-Ulate B."/>
            <person name="Allen G."/>
            <person name="Powell A.L."/>
            <person name="Cantu D."/>
        </authorList>
    </citation>
    <scope>NUCLEOTIDE SEQUENCE [LARGE SCALE GENOMIC DNA]</scope>
    <source>
        <strain evidence="2">BcDW1</strain>
    </source>
</reference>
<dbReference type="AlphaFoldDB" id="M7UMR9"/>
<name>M7UMR9_BOTF1</name>
<protein>
    <submittedName>
        <fullName evidence="1">Uncharacterized protein</fullName>
    </submittedName>
</protein>
<dbReference type="Proteomes" id="UP000012045">
    <property type="component" value="Unassembled WGS sequence"/>
</dbReference>
<organism evidence="1 2">
    <name type="scientific">Botryotinia fuckeliana (strain BcDW1)</name>
    <name type="common">Noble rot fungus</name>
    <name type="synonym">Botrytis cinerea</name>
    <dbReference type="NCBI Taxonomy" id="1290391"/>
    <lineage>
        <taxon>Eukaryota</taxon>
        <taxon>Fungi</taxon>
        <taxon>Dikarya</taxon>
        <taxon>Ascomycota</taxon>
        <taxon>Pezizomycotina</taxon>
        <taxon>Leotiomycetes</taxon>
        <taxon>Helotiales</taxon>
        <taxon>Sclerotiniaceae</taxon>
        <taxon>Botrytis</taxon>
    </lineage>
</organism>
<evidence type="ECO:0000313" key="1">
    <source>
        <dbReference type="EMBL" id="EMR84957.1"/>
    </source>
</evidence>
<accession>M7UMR9</accession>
<sequence length="100" mass="11613">MGQWLILKGSNSPRAVAANQHLKSTTSSEFSAFLKFLGLDYIIGFIHLSRFFLVPEINYKVPSTIKRNQRPRDNLLNILNHEYRVNKPNTSPYRTFEFTP</sequence>
<gene>
    <name evidence="1" type="ORF">BcDW1_6406</name>
</gene>
<dbReference type="HOGENOM" id="CLU_2305625_0_0_1"/>
<dbReference type="EMBL" id="KB707925">
    <property type="protein sequence ID" value="EMR84957.1"/>
    <property type="molecule type" value="Genomic_DNA"/>
</dbReference>
<evidence type="ECO:0000313" key="2">
    <source>
        <dbReference type="Proteomes" id="UP000012045"/>
    </source>
</evidence>